<dbReference type="Pfam" id="PF02397">
    <property type="entry name" value="Bac_transf"/>
    <property type="match status" value="1"/>
</dbReference>
<protein>
    <submittedName>
        <fullName evidence="3">Sugar transferase</fullName>
    </submittedName>
</protein>
<dbReference type="PATRIC" id="fig|220754.4.peg.322"/>
<feature type="domain" description="Bacterial sugar transferase" evidence="2">
    <location>
        <begin position="2"/>
        <end position="177"/>
    </location>
</feature>
<keyword evidence="4" id="KW-1185">Reference proteome</keyword>
<keyword evidence="3" id="KW-0808">Transferase</keyword>
<evidence type="ECO:0000259" key="2">
    <source>
        <dbReference type="Pfam" id="PF02397"/>
    </source>
</evidence>
<dbReference type="Proteomes" id="UP000031972">
    <property type="component" value="Unassembled WGS sequence"/>
</dbReference>
<gene>
    <name evidence="3" type="ORF">KR50_03160</name>
</gene>
<evidence type="ECO:0000313" key="4">
    <source>
        <dbReference type="Proteomes" id="UP000031972"/>
    </source>
</evidence>
<evidence type="ECO:0000256" key="1">
    <source>
        <dbReference type="ARBA" id="ARBA00006464"/>
    </source>
</evidence>
<dbReference type="AlphaFoldDB" id="A0A0C2VVR8"/>
<comment type="caution">
    <text evidence="3">The sequence shown here is derived from an EMBL/GenBank/DDBJ whole genome shotgun (WGS) entry which is preliminary data.</text>
</comment>
<sequence length="199" mass="22584">MKRLLDIVLSLVLLVVFSPVMGAVAGVIAVKMGRPVLFTQLRPGLHGKPFEVIKFRTMLNEVDQQGQLLSDEVRLTSTGKWIRKYSLDELPQLLNVLGGSMSLVGPRPLLMDYLPLYSKEQHARHHVRPGVTGWAQINGRNVIEWEEKFSMDLWYVKNQSLWLDLKILLVTVKKVFKKEGVTQRHHATAERFTGSKDAG</sequence>
<reference evidence="3 4" key="1">
    <citation type="submission" date="2015-01" db="EMBL/GenBank/DDBJ databases">
        <title>Jeotgalibacillus campisalis genome sequencing.</title>
        <authorList>
            <person name="Goh K.M."/>
            <person name="Chan K.-G."/>
            <person name="Yaakop A.S."/>
            <person name="Ee R."/>
            <person name="Gan H.M."/>
            <person name="Chan C.S."/>
        </authorList>
    </citation>
    <scope>NUCLEOTIDE SEQUENCE [LARGE SCALE GENOMIC DNA]</scope>
    <source>
        <strain evidence="3 4">SF-57</strain>
    </source>
</reference>
<evidence type="ECO:0000313" key="3">
    <source>
        <dbReference type="EMBL" id="KIL52987.1"/>
    </source>
</evidence>
<dbReference type="GO" id="GO:0016780">
    <property type="term" value="F:phosphotransferase activity, for other substituted phosphate groups"/>
    <property type="evidence" value="ECO:0007669"/>
    <property type="project" value="TreeGrafter"/>
</dbReference>
<name>A0A0C2VVR8_9BACL</name>
<organism evidence="3 4">
    <name type="scientific">Jeotgalibacillus campisalis</name>
    <dbReference type="NCBI Taxonomy" id="220754"/>
    <lineage>
        <taxon>Bacteria</taxon>
        <taxon>Bacillati</taxon>
        <taxon>Bacillota</taxon>
        <taxon>Bacilli</taxon>
        <taxon>Bacillales</taxon>
        <taxon>Caryophanaceae</taxon>
        <taxon>Jeotgalibacillus</taxon>
    </lineage>
</organism>
<dbReference type="InterPro" id="IPR003362">
    <property type="entry name" value="Bact_transf"/>
</dbReference>
<proteinExistence type="inferred from homology"/>
<accession>A0A0C2VVR8</accession>
<comment type="similarity">
    <text evidence="1">Belongs to the bacterial sugar transferase family.</text>
</comment>
<dbReference type="PANTHER" id="PTHR30576:SF8">
    <property type="entry name" value="UNDECAPRENYL-PHOSPHATE GALACTOSE PHOSPHOTRANSFERASE"/>
    <property type="match status" value="1"/>
</dbReference>
<dbReference type="RefSeq" id="WP_408606137.1">
    <property type="nucleotide sequence ID" value="NZ_JXRR01000001.1"/>
</dbReference>
<dbReference type="EMBL" id="JXRR01000001">
    <property type="protein sequence ID" value="KIL52987.1"/>
    <property type="molecule type" value="Genomic_DNA"/>
</dbReference>
<dbReference type="PANTHER" id="PTHR30576">
    <property type="entry name" value="COLANIC BIOSYNTHESIS UDP-GLUCOSE LIPID CARRIER TRANSFERASE"/>
    <property type="match status" value="1"/>
</dbReference>